<gene>
    <name evidence="2" type="ORF">HO173_004649</name>
</gene>
<name>A0A8H6L6C7_9LECA</name>
<evidence type="ECO:0000313" key="3">
    <source>
        <dbReference type="Proteomes" id="UP000578531"/>
    </source>
</evidence>
<dbReference type="RefSeq" id="XP_037166509.1">
    <property type="nucleotide sequence ID" value="XM_037306571.1"/>
</dbReference>
<dbReference type="GeneID" id="59286313"/>
<keyword evidence="3" id="KW-1185">Reference proteome</keyword>
<feature type="compositionally biased region" description="Basic and acidic residues" evidence="1">
    <location>
        <begin position="236"/>
        <end position="252"/>
    </location>
</feature>
<evidence type="ECO:0000313" key="2">
    <source>
        <dbReference type="EMBL" id="KAF6237181.1"/>
    </source>
</evidence>
<evidence type="ECO:0000256" key="1">
    <source>
        <dbReference type="SAM" id="MobiDB-lite"/>
    </source>
</evidence>
<reference evidence="2 3" key="1">
    <citation type="journal article" date="2020" name="Genomics">
        <title>Complete, high-quality genomes from long-read metagenomic sequencing of two wolf lichen thalli reveals enigmatic genome architecture.</title>
        <authorList>
            <person name="McKenzie S.K."/>
            <person name="Walston R.F."/>
            <person name="Allen J.L."/>
        </authorList>
    </citation>
    <scope>NUCLEOTIDE SEQUENCE [LARGE SCALE GENOMIC DNA]</scope>
    <source>
        <strain evidence="2">WasteWater2</strain>
    </source>
</reference>
<dbReference type="Gene3D" id="2.40.70.10">
    <property type="entry name" value="Acid Proteases"/>
    <property type="match status" value="1"/>
</dbReference>
<feature type="region of interest" description="Disordered" evidence="1">
    <location>
        <begin position="236"/>
        <end position="272"/>
    </location>
</feature>
<organism evidence="2 3">
    <name type="scientific">Letharia columbiana</name>
    <dbReference type="NCBI Taxonomy" id="112416"/>
    <lineage>
        <taxon>Eukaryota</taxon>
        <taxon>Fungi</taxon>
        <taxon>Dikarya</taxon>
        <taxon>Ascomycota</taxon>
        <taxon>Pezizomycotina</taxon>
        <taxon>Lecanoromycetes</taxon>
        <taxon>OSLEUM clade</taxon>
        <taxon>Lecanoromycetidae</taxon>
        <taxon>Lecanorales</taxon>
        <taxon>Lecanorineae</taxon>
        <taxon>Parmeliaceae</taxon>
        <taxon>Letharia</taxon>
    </lineage>
</organism>
<dbReference type="OrthoDB" id="4074350at2759"/>
<proteinExistence type="predicted"/>
<accession>A0A8H6L6C7</accession>
<dbReference type="Proteomes" id="UP000578531">
    <property type="component" value="Unassembled WGS sequence"/>
</dbReference>
<dbReference type="EMBL" id="JACCJC010000015">
    <property type="protein sequence ID" value="KAF6237181.1"/>
    <property type="molecule type" value="Genomic_DNA"/>
</dbReference>
<sequence>MGASAQANIAAAPIVVSASGTAMMGPWSPLDIHVGSTPQPVRVLISTAVGQNFVISAKKSQGGYIGADPPTCSQSRDELFNLDASSTWHDQGIYGLGLKRKLPDYQDEYDSGDSGFDALSFGSAGSSSVRFGAQALAALATKSYYLGMLRVNPHPTNFTTSDEPQKTTSMPYRHQRKSWRLLQSTVYPDRQRPQALLHHTQVSKSRLERFQASSCLPPFFASSQRARLLALHENAAERREKRTQKTEKDVDPFNRPNWTGRAKPEVDLSSKTEMQGGDVCLSAFDKQRTEGEGSNVSAELKGDALVAVDVCTRPVELAELD</sequence>
<dbReference type="AlphaFoldDB" id="A0A8H6L6C7"/>
<dbReference type="InterPro" id="IPR021109">
    <property type="entry name" value="Peptidase_aspartic_dom_sf"/>
</dbReference>
<protein>
    <submittedName>
        <fullName evidence="2">Uncharacterized protein</fullName>
    </submittedName>
</protein>
<comment type="caution">
    <text evidence="2">The sequence shown here is derived from an EMBL/GenBank/DDBJ whole genome shotgun (WGS) entry which is preliminary data.</text>
</comment>
<dbReference type="SUPFAM" id="SSF50630">
    <property type="entry name" value="Acid proteases"/>
    <property type="match status" value="1"/>
</dbReference>